<evidence type="ECO:0000313" key="5">
    <source>
        <dbReference type="Proteomes" id="UP001231518"/>
    </source>
</evidence>
<reference evidence="4" key="1">
    <citation type="submission" date="2023-03" db="EMBL/GenBank/DDBJ databases">
        <title>Chromosome-level genomes of two armyworms, Mythimna separata and Mythimna loreyi, provide insights into the biosynthesis and reception of sex pheromones.</title>
        <authorList>
            <person name="Zhao H."/>
        </authorList>
    </citation>
    <scope>NUCLEOTIDE SEQUENCE</scope>
    <source>
        <strain evidence="4">BeijingLab</strain>
        <tissue evidence="4">Pupa</tissue>
    </source>
</reference>
<evidence type="ECO:0000313" key="4">
    <source>
        <dbReference type="EMBL" id="KAJ8721404.1"/>
    </source>
</evidence>
<dbReference type="Proteomes" id="UP001231518">
    <property type="component" value="Chromosome 12"/>
</dbReference>
<evidence type="ECO:0000256" key="2">
    <source>
        <dbReference type="SAM" id="SignalP"/>
    </source>
</evidence>
<dbReference type="PANTHER" id="PTHR11559">
    <property type="entry name" value="CARBOXYLESTERASE"/>
    <property type="match status" value="1"/>
</dbReference>
<dbReference type="EMBL" id="JARGEI010000013">
    <property type="protein sequence ID" value="KAJ8721404.1"/>
    <property type="molecule type" value="Genomic_DNA"/>
</dbReference>
<feature type="domain" description="Carboxylesterase type B" evidence="3">
    <location>
        <begin position="207"/>
        <end position="314"/>
    </location>
</feature>
<keyword evidence="5" id="KW-1185">Reference proteome</keyword>
<dbReference type="AlphaFoldDB" id="A0AAD8DU45"/>
<proteinExistence type="predicted"/>
<feature type="signal peptide" evidence="2">
    <location>
        <begin position="1"/>
        <end position="23"/>
    </location>
</feature>
<dbReference type="SUPFAM" id="SSF53474">
    <property type="entry name" value="alpha/beta-Hydrolases"/>
    <property type="match status" value="1"/>
</dbReference>
<organism evidence="4 5">
    <name type="scientific">Mythimna separata</name>
    <name type="common">Oriental armyworm</name>
    <name type="synonym">Pseudaletia separata</name>
    <dbReference type="NCBI Taxonomy" id="271217"/>
    <lineage>
        <taxon>Eukaryota</taxon>
        <taxon>Metazoa</taxon>
        <taxon>Ecdysozoa</taxon>
        <taxon>Arthropoda</taxon>
        <taxon>Hexapoda</taxon>
        <taxon>Insecta</taxon>
        <taxon>Pterygota</taxon>
        <taxon>Neoptera</taxon>
        <taxon>Endopterygota</taxon>
        <taxon>Lepidoptera</taxon>
        <taxon>Glossata</taxon>
        <taxon>Ditrysia</taxon>
        <taxon>Noctuoidea</taxon>
        <taxon>Noctuidae</taxon>
        <taxon>Noctuinae</taxon>
        <taxon>Hadenini</taxon>
        <taxon>Mythimna</taxon>
    </lineage>
</organism>
<comment type="caution">
    <text evidence="4">The sequence shown here is derived from an EMBL/GenBank/DDBJ whole genome shotgun (WGS) entry which is preliminary data.</text>
</comment>
<evidence type="ECO:0000259" key="3">
    <source>
        <dbReference type="Pfam" id="PF00135"/>
    </source>
</evidence>
<dbReference type="InterPro" id="IPR002018">
    <property type="entry name" value="CarbesteraseB"/>
</dbReference>
<gene>
    <name evidence="4" type="ORF">PYW07_002179</name>
</gene>
<dbReference type="Pfam" id="PF00135">
    <property type="entry name" value="COesterase"/>
    <property type="match status" value="2"/>
</dbReference>
<keyword evidence="2" id="KW-0732">Signal</keyword>
<dbReference type="InterPro" id="IPR050309">
    <property type="entry name" value="Type-B_Carboxylest/Lipase"/>
</dbReference>
<feature type="domain" description="Carboxylesterase type B" evidence="3">
    <location>
        <begin position="30"/>
        <end position="196"/>
    </location>
</feature>
<dbReference type="Gene3D" id="3.40.50.1820">
    <property type="entry name" value="alpha/beta hydrolase"/>
    <property type="match status" value="2"/>
</dbReference>
<sequence length="324" mass="36584">MEKSIVLASLLILLSYMFEEATSAGCASNSETITLPQGTIKGSYDWFNNQRTFLGIPYASVTERFQDPGSPPSWNGTLTANSGNVMCNQYVKTLETPVGQEDCLVLNVYTPPSLEQQPFPVMVFIHGGGFYSGSNSELIYNPKFLVNKKVIVVTINYRLGAFGFLCLGLQEAPGNVGLKDQIAALKWVQNNIACFGESFLRDATRALYDYYFKVDSFRNLNKFLTRLPTKPGACHGDELFYIFQPVVYSLLPPTWNDAATIEAMTTFWTNFAKTGIPSNSRVSWRSSAEQLEFLEIDKEIKMRTLPNEDRMKFWRDAFEKYGRK</sequence>
<keyword evidence="1" id="KW-0325">Glycoprotein</keyword>
<evidence type="ECO:0000256" key="1">
    <source>
        <dbReference type="ARBA" id="ARBA00023180"/>
    </source>
</evidence>
<feature type="chain" id="PRO_5041931692" description="Carboxylesterase type B domain-containing protein" evidence="2">
    <location>
        <begin position="24"/>
        <end position="324"/>
    </location>
</feature>
<name>A0AAD8DU45_MYTSE</name>
<accession>A0AAD8DU45</accession>
<dbReference type="InterPro" id="IPR029058">
    <property type="entry name" value="AB_hydrolase_fold"/>
</dbReference>
<protein>
    <recommendedName>
        <fullName evidence="3">Carboxylesterase type B domain-containing protein</fullName>
    </recommendedName>
</protein>